<evidence type="ECO:0000313" key="2">
    <source>
        <dbReference type="Proteomes" id="UP001266305"/>
    </source>
</evidence>
<gene>
    <name evidence="1" type="ORF">P7K49_028340</name>
</gene>
<organism evidence="1 2">
    <name type="scientific">Saguinus oedipus</name>
    <name type="common">Cotton-top tamarin</name>
    <name type="synonym">Oedipomidas oedipus</name>
    <dbReference type="NCBI Taxonomy" id="9490"/>
    <lineage>
        <taxon>Eukaryota</taxon>
        <taxon>Metazoa</taxon>
        <taxon>Chordata</taxon>
        <taxon>Craniata</taxon>
        <taxon>Vertebrata</taxon>
        <taxon>Euteleostomi</taxon>
        <taxon>Mammalia</taxon>
        <taxon>Eutheria</taxon>
        <taxon>Euarchontoglires</taxon>
        <taxon>Primates</taxon>
        <taxon>Haplorrhini</taxon>
        <taxon>Platyrrhini</taxon>
        <taxon>Cebidae</taxon>
        <taxon>Callitrichinae</taxon>
        <taxon>Saguinus</taxon>
    </lineage>
</organism>
<name>A0ABQ9UC07_SAGOE</name>
<accession>A0ABQ9UC07</accession>
<dbReference type="EMBL" id="JASSZA010000014">
    <property type="protein sequence ID" value="KAK2094602.1"/>
    <property type="molecule type" value="Genomic_DNA"/>
</dbReference>
<evidence type="ECO:0000313" key="1">
    <source>
        <dbReference type="EMBL" id="KAK2094602.1"/>
    </source>
</evidence>
<sequence length="97" mass="10494">MFLTIFLTKVRLRSPVRVLGKGHRDHLQLGCRTTQGQEWTAISKKFGWAGIIAGTPPTAKHAAPSKRVGAKGPPPGCTPALLGRILHLAHLLRTART</sequence>
<proteinExistence type="predicted"/>
<comment type="caution">
    <text evidence="1">The sequence shown here is derived from an EMBL/GenBank/DDBJ whole genome shotgun (WGS) entry which is preliminary data.</text>
</comment>
<dbReference type="Proteomes" id="UP001266305">
    <property type="component" value="Unassembled WGS sequence"/>
</dbReference>
<reference evidence="1 2" key="1">
    <citation type="submission" date="2023-05" db="EMBL/GenBank/DDBJ databases">
        <title>B98-5 Cell Line De Novo Hybrid Assembly: An Optical Mapping Approach.</title>
        <authorList>
            <person name="Kananen K."/>
            <person name="Auerbach J.A."/>
            <person name="Kautto E."/>
            <person name="Blachly J.S."/>
        </authorList>
    </citation>
    <scope>NUCLEOTIDE SEQUENCE [LARGE SCALE GENOMIC DNA]</scope>
    <source>
        <strain evidence="1">B95-8</strain>
        <tissue evidence="1">Cell line</tissue>
    </source>
</reference>
<keyword evidence="2" id="KW-1185">Reference proteome</keyword>
<protein>
    <submittedName>
        <fullName evidence="1">Uncharacterized protein</fullName>
    </submittedName>
</protein>